<dbReference type="GO" id="GO:0009014">
    <property type="term" value="F:succinyl-diaminopimelate desuccinylase activity"/>
    <property type="evidence" value="ECO:0007669"/>
    <property type="project" value="UniProtKB-EC"/>
</dbReference>
<evidence type="ECO:0000256" key="10">
    <source>
        <dbReference type="ARBA" id="ARBA00051301"/>
    </source>
</evidence>
<dbReference type="SUPFAM" id="SSF53187">
    <property type="entry name" value="Zn-dependent exopeptidases"/>
    <property type="match status" value="1"/>
</dbReference>
<keyword evidence="7" id="KW-0378">Hydrolase</keyword>
<organism evidence="13 14">
    <name type="scientific">Moelleriella libera RCEF 2490</name>
    <dbReference type="NCBI Taxonomy" id="1081109"/>
    <lineage>
        <taxon>Eukaryota</taxon>
        <taxon>Fungi</taxon>
        <taxon>Dikarya</taxon>
        <taxon>Ascomycota</taxon>
        <taxon>Pezizomycotina</taxon>
        <taxon>Sordariomycetes</taxon>
        <taxon>Hypocreomycetidae</taxon>
        <taxon>Hypocreales</taxon>
        <taxon>Clavicipitaceae</taxon>
        <taxon>Moelleriella</taxon>
    </lineage>
</organism>
<dbReference type="EC" id="3.5.1.18" evidence="5"/>
<proteinExistence type="inferred from homology"/>
<dbReference type="InterPro" id="IPR011650">
    <property type="entry name" value="Peptidase_M20_dimer"/>
</dbReference>
<gene>
    <name evidence="13" type="ORF">AAL_01450</name>
</gene>
<dbReference type="InterPro" id="IPR001926">
    <property type="entry name" value="TrpB-like_PALP"/>
</dbReference>
<dbReference type="InterPro" id="IPR036264">
    <property type="entry name" value="Bact_exopeptidase_dim_dom"/>
</dbReference>
<evidence type="ECO:0000259" key="11">
    <source>
        <dbReference type="Pfam" id="PF00291"/>
    </source>
</evidence>
<dbReference type="PANTHER" id="PTHR42937">
    <property type="match status" value="1"/>
</dbReference>
<dbReference type="Gene3D" id="3.30.70.360">
    <property type="match status" value="1"/>
</dbReference>
<comment type="catalytic activity">
    <reaction evidence="10">
        <text>N-succinyl-(2S,6S)-2,6-diaminopimelate + H2O = (2S,6S)-2,6-diaminopimelate + succinate</text>
        <dbReference type="Rhea" id="RHEA:22608"/>
        <dbReference type="ChEBI" id="CHEBI:15377"/>
        <dbReference type="ChEBI" id="CHEBI:30031"/>
        <dbReference type="ChEBI" id="CHEBI:57609"/>
        <dbReference type="ChEBI" id="CHEBI:58087"/>
        <dbReference type="EC" id="3.5.1.18"/>
    </reaction>
</comment>
<dbReference type="PANTHER" id="PTHR42937:SF1">
    <property type="entry name" value="DIAMINOPROPIONATE AMMONIA-LYASE"/>
    <property type="match status" value="1"/>
</dbReference>
<comment type="cofactor">
    <cofactor evidence="1">
        <name>Co(2+)</name>
        <dbReference type="ChEBI" id="CHEBI:48828"/>
    </cofactor>
</comment>
<keyword evidence="8" id="KW-0862">Zinc</keyword>
<evidence type="ECO:0000256" key="7">
    <source>
        <dbReference type="ARBA" id="ARBA00022801"/>
    </source>
</evidence>
<dbReference type="NCBIfam" id="TIGR01910">
    <property type="entry name" value="DapE-ArgE"/>
    <property type="match status" value="1"/>
</dbReference>
<reference evidence="13 14" key="1">
    <citation type="journal article" date="2016" name="Genome Biol. Evol.">
        <title>Divergent and convergent evolution of fungal pathogenicity.</title>
        <authorList>
            <person name="Shang Y."/>
            <person name="Xiao G."/>
            <person name="Zheng P."/>
            <person name="Cen K."/>
            <person name="Zhan S."/>
            <person name="Wang C."/>
        </authorList>
    </citation>
    <scope>NUCLEOTIDE SEQUENCE [LARGE SCALE GENOMIC DNA]</scope>
    <source>
        <strain evidence="13 14">RCEF 2490</strain>
    </source>
</reference>
<accession>A0A166U6E9</accession>
<dbReference type="AlphaFoldDB" id="A0A166U6E9"/>
<dbReference type="InterPro" id="IPR010182">
    <property type="entry name" value="ArgE/DapE"/>
</dbReference>
<comment type="cofactor">
    <cofactor evidence="2">
        <name>Zn(2+)</name>
        <dbReference type="ChEBI" id="CHEBI:29105"/>
    </cofactor>
</comment>
<dbReference type="OrthoDB" id="10059875at2759"/>
<evidence type="ECO:0000256" key="2">
    <source>
        <dbReference type="ARBA" id="ARBA00001947"/>
    </source>
</evidence>
<evidence type="ECO:0000256" key="5">
    <source>
        <dbReference type="ARBA" id="ARBA00011921"/>
    </source>
</evidence>
<dbReference type="SUPFAM" id="SSF55031">
    <property type="entry name" value="Bacterial exopeptidase dimerisation domain"/>
    <property type="match status" value="1"/>
</dbReference>
<dbReference type="Pfam" id="PF00291">
    <property type="entry name" value="PALP"/>
    <property type="match status" value="1"/>
</dbReference>
<dbReference type="Proteomes" id="UP000078544">
    <property type="component" value="Unassembled WGS sequence"/>
</dbReference>
<dbReference type="UniPathway" id="UPA00034">
    <property type="reaction ID" value="UER00021"/>
</dbReference>
<sequence length="752" mass="80536">MACARRPVHINKAARSWSADRSWSAEDKSRLNRFHSQFAGGPTRLVRLADELAAEIGVKAIFIKDESTRFGLSSFKILGASWATFRALASELGLPSDAGLDALKTALESRPLTLYAATAGNHGRAVAHMASLLGVASEIHVPFGMHAPTIRGLQDEGAKVLVNAGTYDDAMHAAEAAAKLGDGLLVQDYSFDGYTEIPKWIIEGYRSMMHEIDAQLDGETANLVVTPVGVGSLAEAVVSHYKREDARTAIMTVESDTAACLYKSLRAGRSTSIQTYATIMEGLDCATLSESAWRLLQSGVDASLTISDFEAHRAVQYLQAQGISAGPCGAAPIAALRRLSADDKTSLDLDQNSVVVLLCTEGGRDYRLPMDVSWDDSVAIAQALVRIDSSNPSLGSVPGPGETEIACYIGSWLEHRNIEVHWVEPIKGRPSIVGVVRGSGGGKSIMFNGHIDTVTTIGYDHDPLGGEIRDGRLYGRGAQDMKGGLAAAMSALAAAQKENVRGDVILTGVADEEAKSIGTEQVLAAGWRADAAIVTEPTNEDIVHAHKGFIWLKVQIHGLAAHGSMALVGVDAITKAGYFLVELDRYSQNLSRGYDDPVLAPSVHASIIRGGEEESSYPALCTILVERRTIAGETATSITAQFQDMLDHLAKTVKDFRGDVRVTFERPAFSIDQDHPFPRAAGKAVSQVLGREAKFVKGPFWTDCALLAEKGIPVLLWGPKGDGLHGKEEWVDVASLQRVAAGLNKIVRDFCS</sequence>
<dbReference type="Pfam" id="PF07687">
    <property type="entry name" value="M20_dimer"/>
    <property type="match status" value="1"/>
</dbReference>
<dbReference type="STRING" id="1081109.A0A166U6E9"/>
<evidence type="ECO:0000256" key="6">
    <source>
        <dbReference type="ARBA" id="ARBA00016853"/>
    </source>
</evidence>
<dbReference type="Gene3D" id="3.40.630.10">
    <property type="entry name" value="Zn peptidases"/>
    <property type="match status" value="1"/>
</dbReference>
<dbReference type="SUPFAM" id="SSF53686">
    <property type="entry name" value="Tryptophan synthase beta subunit-like PLP-dependent enzymes"/>
    <property type="match status" value="1"/>
</dbReference>
<comment type="pathway">
    <text evidence="3">Amino-acid biosynthesis; L-lysine biosynthesis via DAP pathway; LL-2,6-diaminopimelate from (S)-tetrahydrodipicolinate (succinylase route): step 3/3.</text>
</comment>
<keyword evidence="14" id="KW-1185">Reference proteome</keyword>
<dbReference type="InterPro" id="IPR001261">
    <property type="entry name" value="ArgE/DapE_CS"/>
</dbReference>
<evidence type="ECO:0000313" key="13">
    <source>
        <dbReference type="EMBL" id="OAA32118.1"/>
    </source>
</evidence>
<comment type="similarity">
    <text evidence="4">Belongs to the peptidase M20A family.</text>
</comment>
<dbReference type="PROSITE" id="PS00758">
    <property type="entry name" value="ARGE_DAPE_CPG2_1"/>
    <property type="match status" value="1"/>
</dbReference>
<evidence type="ECO:0000256" key="4">
    <source>
        <dbReference type="ARBA" id="ARBA00006247"/>
    </source>
</evidence>
<dbReference type="InterPro" id="IPR002933">
    <property type="entry name" value="Peptidase_M20"/>
</dbReference>
<evidence type="ECO:0000256" key="8">
    <source>
        <dbReference type="ARBA" id="ARBA00022833"/>
    </source>
</evidence>
<evidence type="ECO:0000256" key="9">
    <source>
        <dbReference type="ARBA" id="ARBA00023285"/>
    </source>
</evidence>
<comment type="caution">
    <text evidence="13">The sequence shown here is derived from an EMBL/GenBank/DDBJ whole genome shotgun (WGS) entry which is preliminary data.</text>
</comment>
<dbReference type="InterPro" id="IPR036052">
    <property type="entry name" value="TrpB-like_PALP_sf"/>
</dbReference>
<feature type="domain" description="Peptidase M20 dimerisation" evidence="12">
    <location>
        <begin position="545"/>
        <end position="651"/>
    </location>
</feature>
<evidence type="ECO:0000256" key="1">
    <source>
        <dbReference type="ARBA" id="ARBA00001941"/>
    </source>
</evidence>
<dbReference type="GO" id="GO:0009089">
    <property type="term" value="P:lysine biosynthetic process via diaminopimelate"/>
    <property type="evidence" value="ECO:0007669"/>
    <property type="project" value="UniProtKB-UniPathway"/>
</dbReference>
<feature type="domain" description="Tryptophan synthase beta chain-like PALP" evidence="11">
    <location>
        <begin position="39"/>
        <end position="359"/>
    </location>
</feature>
<dbReference type="Pfam" id="PF01546">
    <property type="entry name" value="Peptidase_M20"/>
    <property type="match status" value="1"/>
</dbReference>
<evidence type="ECO:0000256" key="3">
    <source>
        <dbReference type="ARBA" id="ARBA00005130"/>
    </source>
</evidence>
<keyword evidence="9" id="KW-0170">Cobalt</keyword>
<name>A0A166U6E9_9HYPO</name>
<dbReference type="EMBL" id="AZGY01000002">
    <property type="protein sequence ID" value="OAA32118.1"/>
    <property type="molecule type" value="Genomic_DNA"/>
</dbReference>
<evidence type="ECO:0000313" key="14">
    <source>
        <dbReference type="Proteomes" id="UP000078544"/>
    </source>
</evidence>
<evidence type="ECO:0000259" key="12">
    <source>
        <dbReference type="Pfam" id="PF07687"/>
    </source>
</evidence>
<dbReference type="Gene3D" id="3.40.50.1100">
    <property type="match status" value="2"/>
</dbReference>
<protein>
    <recommendedName>
        <fullName evidence="6">Probable succinyl-diaminopimelate desuccinylase</fullName>
        <ecNumber evidence="5">3.5.1.18</ecNumber>
    </recommendedName>
</protein>